<dbReference type="NCBIfam" id="TIGR03466">
    <property type="entry name" value="HpnA"/>
    <property type="match status" value="1"/>
</dbReference>
<name>A0ABY4X425_9SPHN</name>
<gene>
    <name evidence="2" type="ORF">LHA26_09995</name>
</gene>
<feature type="domain" description="NAD-dependent epimerase/dehydratase" evidence="1">
    <location>
        <begin position="6"/>
        <end position="232"/>
    </location>
</feature>
<dbReference type="InterPro" id="IPR051783">
    <property type="entry name" value="NAD(P)-dependent_oxidoreduct"/>
</dbReference>
<dbReference type="Pfam" id="PF01370">
    <property type="entry name" value="Epimerase"/>
    <property type="match status" value="1"/>
</dbReference>
<accession>A0ABY4X425</accession>
<evidence type="ECO:0000313" key="2">
    <source>
        <dbReference type="EMBL" id="USI71663.1"/>
    </source>
</evidence>
<protein>
    <submittedName>
        <fullName evidence="2">NAD-dependent epimerase/dehydratase family protein</fullName>
    </submittedName>
</protein>
<dbReference type="Gene3D" id="3.40.50.720">
    <property type="entry name" value="NAD(P)-binding Rossmann-like Domain"/>
    <property type="match status" value="1"/>
</dbReference>
<keyword evidence="3" id="KW-1185">Reference proteome</keyword>
<proteinExistence type="predicted"/>
<sequence>MEAETILITGVSGFVGARVARRFAAAGWRVRGLVRATSPRRLLADFPGELVEGDMRDEAAVARALAGCAGLAHVAADYRLWARDPEEIVRANREGTRAVMLAALACQTRRIVYTSSVATLAPDPAGPADEERPLTEETAIGAYKRSKVAAERLVESLVATRGLPAVIVNPSTPIGPGDVKPTPTGRILLDAAAGRMPAYVDTGLNLVHVDDVADGHYRAFQKGLVGRRYILGGADVPLRALLEEVARQSGRRPPSVRLPRRPLMPLALAAEGIARITGREPRLTRDALRMAGYHMYFSSARARAAFGYTARPWQEGVRDALAWFRAEAML</sequence>
<dbReference type="InterPro" id="IPR036291">
    <property type="entry name" value="NAD(P)-bd_dom_sf"/>
</dbReference>
<evidence type="ECO:0000259" key="1">
    <source>
        <dbReference type="Pfam" id="PF01370"/>
    </source>
</evidence>
<dbReference type="InterPro" id="IPR001509">
    <property type="entry name" value="Epimerase_deHydtase"/>
</dbReference>
<dbReference type="PANTHER" id="PTHR48079:SF6">
    <property type="entry name" value="NAD(P)-BINDING DOMAIN-CONTAINING PROTEIN-RELATED"/>
    <property type="match status" value="1"/>
</dbReference>
<organism evidence="2 3">
    <name type="scientific">Sphingomonas morindae</name>
    <dbReference type="NCBI Taxonomy" id="1541170"/>
    <lineage>
        <taxon>Bacteria</taxon>
        <taxon>Pseudomonadati</taxon>
        <taxon>Pseudomonadota</taxon>
        <taxon>Alphaproteobacteria</taxon>
        <taxon>Sphingomonadales</taxon>
        <taxon>Sphingomonadaceae</taxon>
        <taxon>Sphingomonas</taxon>
    </lineage>
</organism>
<dbReference type="PANTHER" id="PTHR48079">
    <property type="entry name" value="PROTEIN YEEZ"/>
    <property type="match status" value="1"/>
</dbReference>
<dbReference type="EMBL" id="CP084930">
    <property type="protein sequence ID" value="USI71663.1"/>
    <property type="molecule type" value="Genomic_DNA"/>
</dbReference>
<evidence type="ECO:0000313" key="3">
    <source>
        <dbReference type="Proteomes" id="UP001056937"/>
    </source>
</evidence>
<dbReference type="InterPro" id="IPR017829">
    <property type="entry name" value="Hopanoid-assoc_sugar_epimerase"/>
</dbReference>
<dbReference type="Proteomes" id="UP001056937">
    <property type="component" value="Chromosome 1"/>
</dbReference>
<dbReference type="RefSeq" id="WP_252165476.1">
    <property type="nucleotide sequence ID" value="NZ_CP084930.1"/>
</dbReference>
<dbReference type="SUPFAM" id="SSF51735">
    <property type="entry name" value="NAD(P)-binding Rossmann-fold domains"/>
    <property type="match status" value="1"/>
</dbReference>
<reference evidence="2" key="1">
    <citation type="journal article" date="2022" name="Toxins">
        <title>Genomic Analysis of Sphingopyxis sp. USTB-05 for Biodegrading Cyanobacterial Hepatotoxins.</title>
        <authorList>
            <person name="Liu C."/>
            <person name="Xu Q."/>
            <person name="Zhao Z."/>
            <person name="Zhang H."/>
            <person name="Liu X."/>
            <person name="Yin C."/>
            <person name="Liu Y."/>
            <person name="Yan H."/>
        </authorList>
    </citation>
    <scope>NUCLEOTIDE SEQUENCE</scope>
    <source>
        <strain evidence="2">NBD5</strain>
    </source>
</reference>